<dbReference type="OrthoDB" id="821231at2"/>
<protein>
    <submittedName>
        <fullName evidence="2">Putative transmembrane transcriptional regulator (Anti-sigma factor)</fullName>
    </submittedName>
</protein>
<name>M7N3G1_9BACT</name>
<keyword evidence="1 2" id="KW-0812">Transmembrane</keyword>
<dbReference type="eggNOG" id="COG4783">
    <property type="taxonomic scope" value="Bacteria"/>
</dbReference>
<feature type="transmembrane region" description="Helical" evidence="1">
    <location>
        <begin position="94"/>
        <end position="114"/>
    </location>
</feature>
<dbReference type="Proteomes" id="UP000011910">
    <property type="component" value="Unassembled WGS sequence"/>
</dbReference>
<organism evidence="2 3">
    <name type="scientific">Cesiribacter andamanensis AMV16</name>
    <dbReference type="NCBI Taxonomy" id="1279009"/>
    <lineage>
        <taxon>Bacteria</taxon>
        <taxon>Pseudomonadati</taxon>
        <taxon>Bacteroidota</taxon>
        <taxon>Cytophagia</taxon>
        <taxon>Cytophagales</taxon>
        <taxon>Cesiribacteraceae</taxon>
        <taxon>Cesiribacter</taxon>
    </lineage>
</organism>
<keyword evidence="3" id="KW-1185">Reference proteome</keyword>
<sequence length="260" mass="29592">MTTPTSDELYDAYYRQELSAADKAAFEARLQTDTDFAAGYAEFTRLTAGIQYYNRMRLVQAFKEADARQEPASPLTFRREEDTPKNVPLYRRGWMLAAAVVLLLAMAGALFLLADRSSAPDLYAAYYTPLAQLELAHPRGEDESAELKQQAAAAYQQADYPTSLQLLEKARQLAGADGELLFLQGLNLLALERYAEAEQALLQAREFRFRQQQDARWYLALAYLAQEKRPEARQTLETLQQNDGPYQTQSTELLRRLEQE</sequence>
<dbReference type="EMBL" id="AODQ01000031">
    <property type="protein sequence ID" value="EMR03223.1"/>
    <property type="molecule type" value="Genomic_DNA"/>
</dbReference>
<keyword evidence="1" id="KW-0472">Membrane</keyword>
<evidence type="ECO:0000256" key="1">
    <source>
        <dbReference type="SAM" id="Phobius"/>
    </source>
</evidence>
<evidence type="ECO:0000313" key="2">
    <source>
        <dbReference type="EMBL" id="EMR03223.1"/>
    </source>
</evidence>
<accession>M7N3G1</accession>
<reference evidence="2 3" key="1">
    <citation type="journal article" date="2013" name="Genome Announc.">
        <title>Draft Genome Sequence of Cesiribacter andamanensis Strain AMV16T, Isolated from a Soil Sample from a Mud Volcano in the Andaman Islands, India.</title>
        <authorList>
            <person name="Shivaji S."/>
            <person name="Ara S."/>
            <person name="Begum Z."/>
            <person name="Srinivas T.N."/>
            <person name="Singh A."/>
            <person name="Kumar Pinnaka A."/>
        </authorList>
    </citation>
    <scope>NUCLEOTIDE SEQUENCE [LARGE SCALE GENOMIC DNA]</scope>
    <source>
        <strain evidence="2 3">AMV16</strain>
    </source>
</reference>
<evidence type="ECO:0000313" key="3">
    <source>
        <dbReference type="Proteomes" id="UP000011910"/>
    </source>
</evidence>
<dbReference type="Gene3D" id="1.25.40.10">
    <property type="entry name" value="Tetratricopeptide repeat domain"/>
    <property type="match status" value="1"/>
</dbReference>
<dbReference type="InterPro" id="IPR011990">
    <property type="entry name" value="TPR-like_helical_dom_sf"/>
</dbReference>
<gene>
    <name evidence="2" type="ORF">ADICEAN_01616</name>
</gene>
<proteinExistence type="predicted"/>
<dbReference type="AlphaFoldDB" id="M7N3G1"/>
<dbReference type="SUPFAM" id="SSF48452">
    <property type="entry name" value="TPR-like"/>
    <property type="match status" value="1"/>
</dbReference>
<dbReference type="STRING" id="1279009.ADICEAN_01616"/>
<keyword evidence="1" id="KW-1133">Transmembrane helix</keyword>
<comment type="caution">
    <text evidence="2">The sequence shown here is derived from an EMBL/GenBank/DDBJ whole genome shotgun (WGS) entry which is preliminary data.</text>
</comment>
<dbReference type="RefSeq" id="WP_009195013.1">
    <property type="nucleotide sequence ID" value="NZ_AODQ01000031.1"/>
</dbReference>